<name>A0A916QG70_9BACL</name>
<keyword evidence="9 12" id="KW-0131">Cell cycle</keyword>
<keyword evidence="12" id="KW-0963">Cytoplasm</keyword>
<evidence type="ECO:0000313" key="18">
    <source>
        <dbReference type="Proteomes" id="UP000654993"/>
    </source>
</evidence>
<evidence type="ECO:0000256" key="10">
    <source>
        <dbReference type="ARBA" id="ARBA00024849"/>
    </source>
</evidence>
<dbReference type="InterPro" id="IPR008880">
    <property type="entry name" value="Trigger_fac_C"/>
</dbReference>
<evidence type="ECO:0000259" key="16">
    <source>
        <dbReference type="PROSITE" id="PS50059"/>
    </source>
</evidence>
<evidence type="ECO:0000256" key="3">
    <source>
        <dbReference type="ARBA" id="ARBA00013194"/>
    </source>
</evidence>
<dbReference type="InterPro" id="IPR027304">
    <property type="entry name" value="Trigger_fact/SurA_dom_sf"/>
</dbReference>
<dbReference type="Gene3D" id="1.10.3120.10">
    <property type="entry name" value="Trigger factor, C-terminal domain"/>
    <property type="match status" value="1"/>
</dbReference>
<accession>A0A916QG70</accession>
<evidence type="ECO:0000256" key="4">
    <source>
        <dbReference type="ARBA" id="ARBA00016902"/>
    </source>
</evidence>
<dbReference type="GO" id="GO:0044183">
    <property type="term" value="F:protein folding chaperone"/>
    <property type="evidence" value="ECO:0007669"/>
    <property type="project" value="TreeGrafter"/>
</dbReference>
<evidence type="ECO:0000313" key="17">
    <source>
        <dbReference type="EMBL" id="GFR39074.1"/>
    </source>
</evidence>
<dbReference type="RefSeq" id="WP_200967283.1">
    <property type="nucleotide sequence ID" value="NZ_BMAQ01000033.1"/>
</dbReference>
<dbReference type="PROSITE" id="PS50059">
    <property type="entry name" value="FKBP_PPIASE"/>
    <property type="match status" value="1"/>
</dbReference>
<dbReference type="EMBL" id="BMAQ01000033">
    <property type="protein sequence ID" value="GFR39074.1"/>
    <property type="molecule type" value="Genomic_DNA"/>
</dbReference>
<comment type="caution">
    <text evidence="17">The sequence shown here is derived from an EMBL/GenBank/DDBJ whole genome shotgun (WGS) entry which is preliminary data.</text>
</comment>
<keyword evidence="7 12" id="KW-0143">Chaperone</keyword>
<dbReference type="FunFam" id="3.10.50.40:FF:000001">
    <property type="entry name" value="Trigger factor"/>
    <property type="match status" value="1"/>
</dbReference>
<dbReference type="AlphaFoldDB" id="A0A916QG70"/>
<dbReference type="SUPFAM" id="SSF54534">
    <property type="entry name" value="FKBP-like"/>
    <property type="match status" value="1"/>
</dbReference>
<feature type="domain" description="PPIase FKBP-type" evidence="16">
    <location>
        <begin position="164"/>
        <end position="244"/>
    </location>
</feature>
<dbReference type="GO" id="GO:0051301">
    <property type="term" value="P:cell division"/>
    <property type="evidence" value="ECO:0007669"/>
    <property type="project" value="UniProtKB-KW"/>
</dbReference>
<dbReference type="Gene3D" id="3.30.70.1050">
    <property type="entry name" value="Trigger factor ribosome-binding domain"/>
    <property type="match status" value="1"/>
</dbReference>
<dbReference type="GO" id="GO:0005737">
    <property type="term" value="C:cytoplasm"/>
    <property type="evidence" value="ECO:0007669"/>
    <property type="project" value="UniProtKB-SubCell"/>
</dbReference>
<dbReference type="InterPro" id="IPR008881">
    <property type="entry name" value="Trigger_fac_ribosome-bd_bac"/>
</dbReference>
<proteinExistence type="inferred from homology"/>
<evidence type="ECO:0000256" key="7">
    <source>
        <dbReference type="ARBA" id="ARBA00023186"/>
    </source>
</evidence>
<evidence type="ECO:0000256" key="12">
    <source>
        <dbReference type="HAMAP-Rule" id="MF_00303"/>
    </source>
</evidence>
<dbReference type="PANTHER" id="PTHR30560:SF3">
    <property type="entry name" value="TRIGGER FACTOR-LIKE PROTEIN TIG, CHLOROPLASTIC"/>
    <property type="match status" value="1"/>
</dbReference>
<keyword evidence="15" id="KW-0175">Coiled coil</keyword>
<dbReference type="GO" id="GO:0051083">
    <property type="term" value="P:'de novo' cotranslational protein folding"/>
    <property type="evidence" value="ECO:0007669"/>
    <property type="project" value="TreeGrafter"/>
</dbReference>
<comment type="function">
    <text evidence="10 12">Involved in protein export. Acts as a chaperone by maintaining the newly synthesized protein in an open conformation. Functions as a peptidyl-prolyl cis-trans isomerase.</text>
</comment>
<keyword evidence="5 12" id="KW-0132">Cell division</keyword>
<gene>
    <name evidence="12 17" type="primary">tig</name>
    <name evidence="17" type="ORF">PRECH8_23700</name>
</gene>
<dbReference type="HAMAP" id="MF_00303">
    <property type="entry name" value="Trigger_factor_Tig"/>
    <property type="match status" value="1"/>
</dbReference>
<evidence type="ECO:0000256" key="2">
    <source>
        <dbReference type="ARBA" id="ARBA00005464"/>
    </source>
</evidence>
<evidence type="ECO:0000256" key="8">
    <source>
        <dbReference type="ARBA" id="ARBA00023235"/>
    </source>
</evidence>
<comment type="domain">
    <text evidence="12">Consists of 3 domains; the N-terminus binds the ribosome, the middle domain has PPIase activity, while the C-terminus has intrinsic chaperone activity on its own.</text>
</comment>
<evidence type="ECO:0000256" key="6">
    <source>
        <dbReference type="ARBA" id="ARBA00023110"/>
    </source>
</evidence>
<reference evidence="17" key="2">
    <citation type="journal article" date="2021" name="Data Brief">
        <title>Draft genome sequence data of the facultative, thermophilic, xylanolytic bacterium Paenibacillus sp. strain DA-C8.</title>
        <authorList>
            <person name="Chhe C."/>
            <person name="Uke A."/>
            <person name="Baramee S."/>
            <person name="Ungkulpasvich U."/>
            <person name="Tachaapaikoon C."/>
            <person name="Pason P."/>
            <person name="Waeonukul R."/>
            <person name="Ratanakhanokchai K."/>
            <person name="Kosugi A."/>
        </authorList>
    </citation>
    <scope>NUCLEOTIDE SEQUENCE</scope>
    <source>
        <strain evidence="17">DA-C8</strain>
    </source>
</reference>
<comment type="catalytic activity">
    <reaction evidence="1 12 13">
        <text>[protein]-peptidylproline (omega=180) = [protein]-peptidylproline (omega=0)</text>
        <dbReference type="Rhea" id="RHEA:16237"/>
        <dbReference type="Rhea" id="RHEA-COMP:10747"/>
        <dbReference type="Rhea" id="RHEA-COMP:10748"/>
        <dbReference type="ChEBI" id="CHEBI:83833"/>
        <dbReference type="ChEBI" id="CHEBI:83834"/>
        <dbReference type="EC" id="5.2.1.8"/>
    </reaction>
</comment>
<dbReference type="InterPro" id="IPR037041">
    <property type="entry name" value="Trigger_fac_C_sf"/>
</dbReference>
<dbReference type="GO" id="GO:0015031">
    <property type="term" value="P:protein transport"/>
    <property type="evidence" value="ECO:0007669"/>
    <property type="project" value="UniProtKB-UniRule"/>
</dbReference>
<dbReference type="EC" id="5.2.1.8" evidence="3 12"/>
<keyword evidence="6 12" id="KW-0697">Rotamase</keyword>
<dbReference type="Pfam" id="PF05697">
    <property type="entry name" value="Trigger_N"/>
    <property type="match status" value="1"/>
</dbReference>
<dbReference type="PANTHER" id="PTHR30560">
    <property type="entry name" value="TRIGGER FACTOR CHAPERONE AND PEPTIDYL-PROLYL CIS/TRANS ISOMERASE"/>
    <property type="match status" value="1"/>
</dbReference>
<dbReference type="Pfam" id="PF05698">
    <property type="entry name" value="Trigger_C"/>
    <property type="match status" value="1"/>
</dbReference>
<keyword evidence="8 12" id="KW-0413">Isomerase</keyword>
<dbReference type="Gene3D" id="3.10.50.40">
    <property type="match status" value="1"/>
</dbReference>
<dbReference type="SUPFAM" id="SSF109998">
    <property type="entry name" value="Triger factor/SurA peptide-binding domain-like"/>
    <property type="match status" value="1"/>
</dbReference>
<dbReference type="GO" id="GO:0043335">
    <property type="term" value="P:protein unfolding"/>
    <property type="evidence" value="ECO:0007669"/>
    <property type="project" value="TreeGrafter"/>
</dbReference>
<reference evidence="17" key="1">
    <citation type="submission" date="2020-08" db="EMBL/GenBank/DDBJ databases">
        <authorList>
            <person name="Uke A."/>
            <person name="Chhe C."/>
            <person name="Baramee S."/>
            <person name="Kosugi A."/>
        </authorList>
    </citation>
    <scope>NUCLEOTIDE SEQUENCE</scope>
    <source>
        <strain evidence="17">DA-C8</strain>
    </source>
</reference>
<sequence>MNVSWEKIEKNRGVLTVEVESERFLQALDKAFKKVAPKVVVPGFRKGKVPRAIFEKRFGVESLYQDAIDILLPEAYMEAVKEADITPVDQPEINIEQIGKGEPFKFTATVDVKPEVELGEYKGIEVQDQEVKVTAEDVEEELKRMQERHAELVVLEEGEAAQEGDTAVIDFEGFKDGEAFEGGKGENYSLVLGSNTFIPGFEDQVIGMKKGEEKEIHVTFPEDYHSEELAGQPVVFKVKVNDIKRKVLPELDDEFAKDVSEFETLEELKKDIEETLRKRREEEKQRYVENTVVEKAAEAAQVDIPQGMIRTEIDNMLRDFELRIRQQGLTLDLYYQFTGQNEDALREQMRPDAEKRVRNFLVLEAIAKAENLTVSDEEFEEELKKLAELYQRPVDELRDIFTANGYLEELRTDLLTRKSVQFLVDNSKLVNEVA</sequence>
<dbReference type="InterPro" id="IPR001179">
    <property type="entry name" value="PPIase_FKBP_dom"/>
</dbReference>
<dbReference type="InterPro" id="IPR036611">
    <property type="entry name" value="Trigger_fac_ribosome-bd_sf"/>
</dbReference>
<feature type="coiled-coil region" evidence="15">
    <location>
        <begin position="128"/>
        <end position="155"/>
    </location>
</feature>
<dbReference type="Pfam" id="PF00254">
    <property type="entry name" value="FKBP_C"/>
    <property type="match status" value="1"/>
</dbReference>
<dbReference type="GO" id="GO:0003755">
    <property type="term" value="F:peptidyl-prolyl cis-trans isomerase activity"/>
    <property type="evidence" value="ECO:0007669"/>
    <property type="project" value="UniProtKB-UniRule"/>
</dbReference>
<evidence type="ECO:0000256" key="15">
    <source>
        <dbReference type="SAM" id="Coils"/>
    </source>
</evidence>
<comment type="subcellular location">
    <subcellularLocation>
        <location evidence="12">Cytoplasm</location>
    </subcellularLocation>
    <text evidence="12">About half TF is bound to the ribosome near the polypeptide exit tunnel while the other half is free in the cytoplasm.</text>
</comment>
<evidence type="ECO:0000256" key="14">
    <source>
        <dbReference type="RuleBase" id="RU003914"/>
    </source>
</evidence>
<evidence type="ECO:0000256" key="9">
    <source>
        <dbReference type="ARBA" id="ARBA00023306"/>
    </source>
</evidence>
<evidence type="ECO:0000256" key="1">
    <source>
        <dbReference type="ARBA" id="ARBA00000971"/>
    </source>
</evidence>
<organism evidence="17 18">
    <name type="scientific">Insulibacter thermoxylanivorax</name>
    <dbReference type="NCBI Taxonomy" id="2749268"/>
    <lineage>
        <taxon>Bacteria</taxon>
        <taxon>Bacillati</taxon>
        <taxon>Bacillota</taxon>
        <taxon>Bacilli</taxon>
        <taxon>Bacillales</taxon>
        <taxon>Paenibacillaceae</taxon>
        <taxon>Insulibacter</taxon>
    </lineage>
</organism>
<dbReference type="NCBIfam" id="TIGR00115">
    <property type="entry name" value="tig"/>
    <property type="match status" value="1"/>
</dbReference>
<evidence type="ECO:0000256" key="13">
    <source>
        <dbReference type="PROSITE-ProRule" id="PRU00277"/>
    </source>
</evidence>
<evidence type="ECO:0000256" key="11">
    <source>
        <dbReference type="ARBA" id="ARBA00029986"/>
    </source>
</evidence>
<dbReference type="GO" id="GO:0043022">
    <property type="term" value="F:ribosome binding"/>
    <property type="evidence" value="ECO:0007669"/>
    <property type="project" value="TreeGrafter"/>
</dbReference>
<protein>
    <recommendedName>
        <fullName evidence="4 12">Trigger factor</fullName>
        <shortName evidence="12">TF</shortName>
        <ecNumber evidence="3 12">5.2.1.8</ecNumber>
    </recommendedName>
    <alternativeName>
        <fullName evidence="11 12">PPIase</fullName>
    </alternativeName>
</protein>
<dbReference type="Proteomes" id="UP000654993">
    <property type="component" value="Unassembled WGS sequence"/>
</dbReference>
<dbReference type="InterPro" id="IPR005215">
    <property type="entry name" value="Trig_fac"/>
</dbReference>
<comment type="similarity">
    <text evidence="2 12 14">Belongs to the FKBP-type PPIase family. Tig subfamily.</text>
</comment>
<dbReference type="InterPro" id="IPR046357">
    <property type="entry name" value="PPIase_dom_sf"/>
</dbReference>
<keyword evidence="18" id="KW-1185">Reference proteome</keyword>
<dbReference type="PIRSF" id="PIRSF003095">
    <property type="entry name" value="Trigger_factor"/>
    <property type="match status" value="1"/>
</dbReference>
<dbReference type="SUPFAM" id="SSF102735">
    <property type="entry name" value="Trigger factor ribosome-binding domain"/>
    <property type="match status" value="1"/>
</dbReference>
<evidence type="ECO:0000256" key="5">
    <source>
        <dbReference type="ARBA" id="ARBA00022618"/>
    </source>
</evidence>